<dbReference type="PROSITE" id="PS50057">
    <property type="entry name" value="FERM_3"/>
    <property type="match status" value="1"/>
</dbReference>
<feature type="compositionally biased region" description="Low complexity" evidence="1">
    <location>
        <begin position="388"/>
        <end position="402"/>
    </location>
</feature>
<dbReference type="SUPFAM" id="SSF50729">
    <property type="entry name" value="PH domain-like"/>
    <property type="match status" value="1"/>
</dbReference>
<reference evidence="4" key="1">
    <citation type="submission" date="2025-08" db="UniProtKB">
        <authorList>
            <consortium name="RefSeq"/>
        </authorList>
    </citation>
    <scope>IDENTIFICATION</scope>
    <source>
        <tissue evidence="4">Ear skin</tissue>
    </source>
</reference>
<dbReference type="SMART" id="SM01196">
    <property type="entry name" value="FERM_C"/>
    <property type="match status" value="1"/>
</dbReference>
<dbReference type="GO" id="GO:0035332">
    <property type="term" value="P:positive regulation of hippo signaling"/>
    <property type="evidence" value="ECO:0007669"/>
    <property type="project" value="TreeGrafter"/>
</dbReference>
<accession>A0A8B8THM2</accession>
<dbReference type="Proteomes" id="UP000694856">
    <property type="component" value="Chromosome 8"/>
</dbReference>
<dbReference type="PANTHER" id="PTHR13429">
    <property type="entry name" value="FERM DOMAIN (PROTEIN4.1-EZRIN-RADIXIN-MOESIN) FAMILY"/>
    <property type="match status" value="1"/>
</dbReference>
<organism evidence="3 4">
    <name type="scientific">Camelus ferus</name>
    <name type="common">Wild bactrian camel</name>
    <name type="synonym">Camelus bactrianus ferus</name>
    <dbReference type="NCBI Taxonomy" id="419612"/>
    <lineage>
        <taxon>Eukaryota</taxon>
        <taxon>Metazoa</taxon>
        <taxon>Chordata</taxon>
        <taxon>Craniata</taxon>
        <taxon>Vertebrata</taxon>
        <taxon>Euteleostomi</taxon>
        <taxon>Mammalia</taxon>
        <taxon>Eutheria</taxon>
        <taxon>Laurasiatheria</taxon>
        <taxon>Artiodactyla</taxon>
        <taxon>Tylopoda</taxon>
        <taxon>Camelidae</taxon>
        <taxon>Camelus</taxon>
    </lineage>
</organism>
<dbReference type="Gene3D" id="2.30.29.30">
    <property type="entry name" value="Pleckstrin-homology domain (PH domain)/Phosphotyrosine-binding domain (PTB)"/>
    <property type="match status" value="1"/>
</dbReference>
<dbReference type="GeneID" id="102512841"/>
<sequence length="638" mass="69318">MPTRPSRSSLLGSGTTGDAVGSQRTVGLPQTTGAPLVPRRICPSAGSLPQESQETGSRPGAACSVPWALALRLLRAILCRDLSCLRCRPPGASSSSRCVTRPASERPTSLASAWSETASTSLWTWSRSSASTSPRTGRERCTEDKAARHLYYCHLKERVLRSQCAHREEAYFLLAALGLQADLGNHREPAHRGPYFQPQAYFPQWIITKRGSAYILRHAPTLHREQRGLSPKEAELRFIREACRLEDVPVHFFRLYKDKKEDRPTVVLGLTLKGVQVYQEVHHAPQLLYDFPWSRVGKLAFLGKKFEIWPDGLPPARKLVYHTGCAWRSSHLLRLLRDSHQLHRALQPALRRLRQLEEVQEKKCYRESYVSDELELGLEQELGLDLGLAGRAAPGTPSSPGSPGCGDRAGGSQHPPHQLPLLSADSHCSSHSSGIEVDPQPGGPMGPGEMSVDEPIRAPAPCGEGPSCSSRASQSRRGTVGGGRGGPEGDTQDPGDASPQQPLAVVRVTLVSMRGRSTEALHQILEAEAAAEPCRTSTAAAWTTCAPHLPRAAHRAAVPSATHWTPRPSSSAVGGPWMASPWTCSGRTTSRRNLWYRCLAAPLHPHRTAPRTWGSSHAGPHLPLTSLCPGGSHRPPPG</sequence>
<feature type="compositionally biased region" description="Polar residues" evidence="1">
    <location>
        <begin position="47"/>
        <end position="56"/>
    </location>
</feature>
<dbReference type="InterPro" id="IPR019748">
    <property type="entry name" value="FERM_central"/>
</dbReference>
<dbReference type="CDD" id="cd14473">
    <property type="entry name" value="FERM_B-lobe"/>
    <property type="match status" value="1"/>
</dbReference>
<gene>
    <name evidence="4" type="primary">FRMD1</name>
</gene>
<evidence type="ECO:0000313" key="3">
    <source>
        <dbReference type="Proteomes" id="UP000694856"/>
    </source>
</evidence>
<feature type="region of interest" description="Disordered" evidence="1">
    <location>
        <begin position="388"/>
        <end position="501"/>
    </location>
</feature>
<dbReference type="CDD" id="cd13185">
    <property type="entry name" value="FERM_C_FRMD1_FRMD6"/>
    <property type="match status" value="1"/>
</dbReference>
<name>A0A8B8THM2_CAMFR</name>
<evidence type="ECO:0000256" key="1">
    <source>
        <dbReference type="SAM" id="MobiDB-lite"/>
    </source>
</evidence>
<dbReference type="AlphaFoldDB" id="A0A8B8THM2"/>
<dbReference type="InterPro" id="IPR041781">
    <property type="entry name" value="FRMD6-FERM_C"/>
</dbReference>
<dbReference type="Pfam" id="PF09380">
    <property type="entry name" value="FERM_C"/>
    <property type="match status" value="1"/>
</dbReference>
<feature type="compositionally biased region" description="Gly residues" evidence="1">
    <location>
        <begin position="479"/>
        <end position="488"/>
    </location>
</feature>
<feature type="region of interest" description="Disordered" evidence="1">
    <location>
        <begin position="1"/>
        <end position="59"/>
    </location>
</feature>
<dbReference type="RefSeq" id="XP_032341268.1">
    <property type="nucleotide sequence ID" value="XM_032485377.1"/>
</dbReference>
<dbReference type="InterPro" id="IPR014352">
    <property type="entry name" value="FERM/acyl-CoA-bd_prot_sf"/>
</dbReference>
<dbReference type="InterPro" id="IPR018980">
    <property type="entry name" value="FERM_PH-like_C"/>
</dbReference>
<dbReference type="PANTHER" id="PTHR13429:SF7">
    <property type="entry name" value="FERM DOMAIN-CONTAINING PROTEIN 1"/>
    <property type="match status" value="1"/>
</dbReference>
<feature type="domain" description="FERM" evidence="2">
    <location>
        <begin position="1"/>
        <end position="347"/>
    </location>
</feature>
<evidence type="ECO:0000313" key="4">
    <source>
        <dbReference type="RefSeq" id="XP_032341268.1"/>
    </source>
</evidence>
<proteinExistence type="predicted"/>
<feature type="compositionally biased region" description="Low complexity" evidence="1">
    <location>
        <begin position="1"/>
        <end position="17"/>
    </location>
</feature>
<dbReference type="SUPFAM" id="SSF47031">
    <property type="entry name" value="Second domain of FERM"/>
    <property type="match status" value="1"/>
</dbReference>
<dbReference type="InterPro" id="IPR035963">
    <property type="entry name" value="FERM_2"/>
</dbReference>
<dbReference type="CTD" id="79981"/>
<evidence type="ECO:0000259" key="2">
    <source>
        <dbReference type="PROSITE" id="PS50057"/>
    </source>
</evidence>
<feature type="compositionally biased region" description="Polar residues" evidence="1">
    <location>
        <begin position="22"/>
        <end position="33"/>
    </location>
</feature>
<feature type="compositionally biased region" description="Low complexity" evidence="1">
    <location>
        <begin position="423"/>
        <end position="433"/>
    </location>
</feature>
<dbReference type="Pfam" id="PF00373">
    <property type="entry name" value="FERM_M"/>
    <property type="match status" value="1"/>
</dbReference>
<dbReference type="SMART" id="SM00295">
    <property type="entry name" value="B41"/>
    <property type="match status" value="1"/>
</dbReference>
<keyword evidence="3" id="KW-1185">Reference proteome</keyword>
<dbReference type="InterPro" id="IPR047145">
    <property type="entry name" value="FRMD6-like"/>
</dbReference>
<dbReference type="InterPro" id="IPR019749">
    <property type="entry name" value="Band_41_domain"/>
</dbReference>
<dbReference type="Gene3D" id="1.20.80.10">
    <property type="match status" value="1"/>
</dbReference>
<protein>
    <submittedName>
        <fullName evidence="4">FERM domain-containing protein 1 isoform X5</fullName>
    </submittedName>
</protein>
<dbReference type="InterPro" id="IPR011993">
    <property type="entry name" value="PH-like_dom_sf"/>
</dbReference>
<dbReference type="InterPro" id="IPR000299">
    <property type="entry name" value="FERM_domain"/>
</dbReference>
<dbReference type="GO" id="GO:0098592">
    <property type="term" value="C:cytoplasmic side of apical plasma membrane"/>
    <property type="evidence" value="ECO:0007669"/>
    <property type="project" value="TreeGrafter"/>
</dbReference>